<feature type="domain" description="Copper-fist" evidence="9">
    <location>
        <begin position="1"/>
        <end position="39"/>
    </location>
</feature>
<keyword evidence="4" id="KW-0186">Copper</keyword>
<dbReference type="InterPro" id="IPR001083">
    <property type="entry name" value="Cu_fist_DNA-bd_dom"/>
</dbReference>
<feature type="non-terminal residue" evidence="10">
    <location>
        <position position="268"/>
    </location>
</feature>
<feature type="compositionally biased region" description="Polar residues" evidence="8">
    <location>
        <begin position="250"/>
        <end position="260"/>
    </location>
</feature>
<accession>A0A367IJY5</accession>
<reference evidence="10 11" key="1">
    <citation type="journal article" date="2018" name="G3 (Bethesda)">
        <title>Phylogenetic and Phylogenomic Definition of Rhizopus Species.</title>
        <authorList>
            <person name="Gryganskyi A.P."/>
            <person name="Golan J."/>
            <person name="Dolatabadi S."/>
            <person name="Mondo S."/>
            <person name="Robb S."/>
            <person name="Idnurm A."/>
            <person name="Muszewska A."/>
            <person name="Steczkiewicz K."/>
            <person name="Masonjones S."/>
            <person name="Liao H.L."/>
            <person name="Gajdeczka M.T."/>
            <person name="Anike F."/>
            <person name="Vuek A."/>
            <person name="Anishchenko I.M."/>
            <person name="Voigt K."/>
            <person name="de Hoog G.S."/>
            <person name="Smith M.E."/>
            <person name="Heitman J."/>
            <person name="Vilgalys R."/>
            <person name="Stajich J.E."/>
        </authorList>
    </citation>
    <scope>NUCLEOTIDE SEQUENCE [LARGE SCALE GENOMIC DNA]</scope>
    <source>
        <strain evidence="10 11">LSU 92-RS-03</strain>
    </source>
</reference>
<dbReference type="GO" id="GO:0006878">
    <property type="term" value="P:intracellular copper ion homeostasis"/>
    <property type="evidence" value="ECO:0007669"/>
    <property type="project" value="TreeGrafter"/>
</dbReference>
<evidence type="ECO:0000313" key="10">
    <source>
        <dbReference type="EMBL" id="RCH77994.1"/>
    </source>
</evidence>
<evidence type="ECO:0000256" key="3">
    <source>
        <dbReference type="ARBA" id="ARBA00022833"/>
    </source>
</evidence>
<evidence type="ECO:0000256" key="6">
    <source>
        <dbReference type="ARBA" id="ARBA00023163"/>
    </source>
</evidence>
<evidence type="ECO:0000256" key="7">
    <source>
        <dbReference type="ARBA" id="ARBA00023242"/>
    </source>
</evidence>
<dbReference type="Proteomes" id="UP000253551">
    <property type="component" value="Unassembled WGS sequence"/>
</dbReference>
<dbReference type="InterPro" id="IPR051763">
    <property type="entry name" value="Copper_Homeo_Regul"/>
</dbReference>
<dbReference type="GO" id="GO:0005634">
    <property type="term" value="C:nucleus"/>
    <property type="evidence" value="ECO:0007669"/>
    <property type="project" value="UniProtKB-SubCell"/>
</dbReference>
<proteinExistence type="predicted"/>
<dbReference type="EMBL" id="PJQM01007570">
    <property type="protein sequence ID" value="RCH77994.1"/>
    <property type="molecule type" value="Genomic_DNA"/>
</dbReference>
<protein>
    <recommendedName>
        <fullName evidence="9">Copper-fist domain-containing protein</fullName>
    </recommendedName>
</protein>
<evidence type="ECO:0000259" key="9">
    <source>
        <dbReference type="PROSITE" id="PS50073"/>
    </source>
</evidence>
<dbReference type="PROSITE" id="PS50073">
    <property type="entry name" value="COPPER_FIST_2"/>
    <property type="match status" value="1"/>
</dbReference>
<gene>
    <name evidence="10" type="ORF">CU098_003969</name>
</gene>
<dbReference type="FunFam" id="3.90.430.10:FF:000001">
    <property type="entry name" value="Copper fist DNA-binding protein"/>
    <property type="match status" value="1"/>
</dbReference>
<evidence type="ECO:0000313" key="11">
    <source>
        <dbReference type="Proteomes" id="UP000253551"/>
    </source>
</evidence>
<feature type="region of interest" description="Disordered" evidence="8">
    <location>
        <begin position="249"/>
        <end position="268"/>
    </location>
</feature>
<evidence type="ECO:0000256" key="8">
    <source>
        <dbReference type="SAM" id="MobiDB-lite"/>
    </source>
</evidence>
<feature type="region of interest" description="Disordered" evidence="8">
    <location>
        <begin position="138"/>
        <end position="172"/>
    </location>
</feature>
<evidence type="ECO:0000256" key="1">
    <source>
        <dbReference type="ARBA" id="ARBA00004123"/>
    </source>
</evidence>
<dbReference type="GO" id="GO:0006879">
    <property type="term" value="P:intracellular iron ion homeostasis"/>
    <property type="evidence" value="ECO:0007669"/>
    <property type="project" value="TreeGrafter"/>
</dbReference>
<keyword evidence="7" id="KW-0539">Nucleus</keyword>
<dbReference type="GO" id="GO:0045944">
    <property type="term" value="P:positive regulation of transcription by RNA polymerase II"/>
    <property type="evidence" value="ECO:0007669"/>
    <property type="project" value="TreeGrafter"/>
</dbReference>
<sequence>MYINGIKYACITCIKGHRSSSCSHVERPLIEIRKKGRPPNHCKDCKNKTKKPHIQCGCKKDSPPLSMYPTPTMNPACLAHSDNMHPCICPTSQPFASNVSQEFTRESLMSAPLCTTTPLVKQENWTPQVEAFPIDTRYRHPTSSKPTNASRILDGQPRVHRRSPKTSPYAMTPPMPYTEPMMNFQQDVSLSQCGSLMPSPNCFPPNVGESVVITITPISQDLLTTTRIVTCYCGSQCTCPGCLVHPSTLGDPSTSSSCNGSDDDMSIY</sequence>
<evidence type="ECO:0000256" key="4">
    <source>
        <dbReference type="ARBA" id="ARBA00023008"/>
    </source>
</evidence>
<keyword evidence="3" id="KW-0862">Zinc</keyword>
<keyword evidence="2" id="KW-0479">Metal-binding</keyword>
<feature type="compositionally biased region" description="Polar residues" evidence="8">
    <location>
        <begin position="141"/>
        <end position="150"/>
    </location>
</feature>
<dbReference type="STRING" id="4846.A0A367IJY5"/>
<dbReference type="GO" id="GO:0000981">
    <property type="term" value="F:DNA-binding transcription factor activity, RNA polymerase II-specific"/>
    <property type="evidence" value="ECO:0007669"/>
    <property type="project" value="TreeGrafter"/>
</dbReference>
<comment type="subcellular location">
    <subcellularLocation>
        <location evidence="1">Nucleus</location>
    </subcellularLocation>
</comment>
<keyword evidence="11" id="KW-1185">Reference proteome</keyword>
<dbReference type="PANTHER" id="PTHR28088:SF5">
    <property type="entry name" value="TRANSCRIPTIONAL ACTIVATOR HAA1-RELATED"/>
    <property type="match status" value="1"/>
</dbReference>
<comment type="caution">
    <text evidence="10">The sequence shown here is derived from an EMBL/GenBank/DDBJ whole genome shotgun (WGS) entry which is preliminary data.</text>
</comment>
<dbReference type="PANTHER" id="PTHR28088">
    <property type="entry name" value="TRANSCRIPTIONAL ACTIVATOR HAA1-RELATED"/>
    <property type="match status" value="1"/>
</dbReference>
<dbReference type="Pfam" id="PF00649">
    <property type="entry name" value="Copper-fist"/>
    <property type="match status" value="1"/>
</dbReference>
<name>A0A367IJY5_RHIST</name>
<dbReference type="AlphaFoldDB" id="A0A367IJY5"/>
<dbReference type="PRINTS" id="PR00617">
    <property type="entry name" value="COPPERFIST"/>
</dbReference>
<dbReference type="SUPFAM" id="SSF57879">
    <property type="entry name" value="Zinc domain conserved in yeast copper-regulated transcription factors"/>
    <property type="match status" value="1"/>
</dbReference>
<dbReference type="OrthoDB" id="5600085at2759"/>
<organism evidence="10 11">
    <name type="scientific">Rhizopus stolonifer</name>
    <name type="common">Rhizopus nigricans</name>
    <dbReference type="NCBI Taxonomy" id="4846"/>
    <lineage>
        <taxon>Eukaryota</taxon>
        <taxon>Fungi</taxon>
        <taxon>Fungi incertae sedis</taxon>
        <taxon>Mucoromycota</taxon>
        <taxon>Mucoromycotina</taxon>
        <taxon>Mucoromycetes</taxon>
        <taxon>Mucorales</taxon>
        <taxon>Mucorineae</taxon>
        <taxon>Rhizopodaceae</taxon>
        <taxon>Rhizopus</taxon>
    </lineage>
</organism>
<evidence type="ECO:0000256" key="5">
    <source>
        <dbReference type="ARBA" id="ARBA00023015"/>
    </source>
</evidence>
<dbReference type="SMART" id="SM00412">
    <property type="entry name" value="Cu_FIST"/>
    <property type="match status" value="1"/>
</dbReference>
<dbReference type="Gene3D" id="3.90.430.10">
    <property type="entry name" value="Copper fist DNA-binding domain"/>
    <property type="match status" value="1"/>
</dbReference>
<dbReference type="InterPro" id="IPR036395">
    <property type="entry name" value="Cu_fist_DNA-bd_dom_sf"/>
</dbReference>
<keyword evidence="6" id="KW-0804">Transcription</keyword>
<dbReference type="GO" id="GO:0005507">
    <property type="term" value="F:copper ion binding"/>
    <property type="evidence" value="ECO:0007669"/>
    <property type="project" value="InterPro"/>
</dbReference>
<evidence type="ECO:0000256" key="2">
    <source>
        <dbReference type="ARBA" id="ARBA00022723"/>
    </source>
</evidence>
<dbReference type="SMART" id="SM01090">
    <property type="entry name" value="Copper-fist"/>
    <property type="match status" value="1"/>
</dbReference>
<keyword evidence="5" id="KW-0805">Transcription regulation</keyword>
<dbReference type="GO" id="GO:0000978">
    <property type="term" value="F:RNA polymerase II cis-regulatory region sequence-specific DNA binding"/>
    <property type="evidence" value="ECO:0007669"/>
    <property type="project" value="TreeGrafter"/>
</dbReference>